<dbReference type="Proteomes" id="UP000182584">
    <property type="component" value="Unassembled WGS sequence"/>
</dbReference>
<dbReference type="EMBL" id="FOGJ01000028">
    <property type="protein sequence ID" value="SES30781.1"/>
    <property type="molecule type" value="Genomic_DNA"/>
</dbReference>
<dbReference type="RefSeq" id="WP_074758241.1">
    <property type="nucleotide sequence ID" value="NZ_FOGJ01000028.1"/>
</dbReference>
<protein>
    <submittedName>
        <fullName evidence="2">Acyl carrier protein</fullName>
    </submittedName>
</protein>
<proteinExistence type="predicted"/>
<dbReference type="InterPro" id="IPR036736">
    <property type="entry name" value="ACP-like_sf"/>
</dbReference>
<dbReference type="SUPFAM" id="SSF47336">
    <property type="entry name" value="ACP-like"/>
    <property type="match status" value="1"/>
</dbReference>
<accession>A0A1H9WAI2</accession>
<dbReference type="InterPro" id="IPR009081">
    <property type="entry name" value="PP-bd_ACP"/>
</dbReference>
<dbReference type="PROSITE" id="PS50075">
    <property type="entry name" value="CARRIER"/>
    <property type="match status" value="1"/>
</dbReference>
<dbReference type="Gene3D" id="1.10.1200.10">
    <property type="entry name" value="ACP-like"/>
    <property type="match status" value="1"/>
</dbReference>
<evidence type="ECO:0000313" key="3">
    <source>
        <dbReference type="Proteomes" id="UP000182584"/>
    </source>
</evidence>
<dbReference type="eggNOG" id="ENOG50330GX">
    <property type="taxonomic scope" value="Bacteria"/>
</dbReference>
<evidence type="ECO:0000259" key="1">
    <source>
        <dbReference type="PROSITE" id="PS50075"/>
    </source>
</evidence>
<gene>
    <name evidence="2" type="ORF">SAMN04487884_12860</name>
</gene>
<evidence type="ECO:0000313" key="2">
    <source>
        <dbReference type="EMBL" id="SES30781.1"/>
    </source>
</evidence>
<dbReference type="OrthoDB" id="1823096at2"/>
<dbReference type="Pfam" id="PF00550">
    <property type="entry name" value="PP-binding"/>
    <property type="match status" value="1"/>
</dbReference>
<reference evidence="2 3" key="1">
    <citation type="submission" date="2016-10" db="EMBL/GenBank/DDBJ databases">
        <authorList>
            <person name="de Groot N.N."/>
        </authorList>
    </citation>
    <scope>NUCLEOTIDE SEQUENCE [LARGE SCALE GENOMIC DNA]</scope>
    <source>
        <strain evidence="2 3">AR40</strain>
    </source>
</reference>
<feature type="domain" description="Carrier" evidence="1">
    <location>
        <begin position="1"/>
        <end position="76"/>
    </location>
</feature>
<sequence>MKKELLFKSIVAQYCRIKPEDIKDDLRFREDLGLSSLDFMSMLGELEDEFDLSLDEDKVINIRTIHEALNLIDTTEVAG</sequence>
<organism evidence="2 3">
    <name type="scientific">Butyrivibrio fibrisolvens</name>
    <dbReference type="NCBI Taxonomy" id="831"/>
    <lineage>
        <taxon>Bacteria</taxon>
        <taxon>Bacillati</taxon>
        <taxon>Bacillota</taxon>
        <taxon>Clostridia</taxon>
        <taxon>Lachnospirales</taxon>
        <taxon>Lachnospiraceae</taxon>
        <taxon>Butyrivibrio</taxon>
    </lineage>
</organism>
<dbReference type="AlphaFoldDB" id="A0A1H9WAI2"/>
<name>A0A1H9WAI2_BUTFI</name>